<dbReference type="InterPro" id="IPR039123">
    <property type="entry name" value="PPTC7"/>
</dbReference>
<keyword evidence="1" id="KW-0460">Magnesium</keyword>
<organism evidence="3">
    <name type="scientific">Albugo laibachii Nc14</name>
    <dbReference type="NCBI Taxonomy" id="890382"/>
    <lineage>
        <taxon>Eukaryota</taxon>
        <taxon>Sar</taxon>
        <taxon>Stramenopiles</taxon>
        <taxon>Oomycota</taxon>
        <taxon>Peronosporomycetes</taxon>
        <taxon>Albuginales</taxon>
        <taxon>Albuginaceae</taxon>
        <taxon>Albugo</taxon>
    </lineage>
</organism>
<feature type="domain" description="PPM-type phosphatase" evidence="2">
    <location>
        <begin position="117"/>
        <end position="372"/>
    </location>
</feature>
<dbReference type="PROSITE" id="PS51746">
    <property type="entry name" value="PPM_2"/>
    <property type="match status" value="1"/>
</dbReference>
<name>F0W1I4_9STRA</name>
<keyword evidence="1" id="KW-0904">Protein phosphatase</keyword>
<dbReference type="SMART" id="SM00332">
    <property type="entry name" value="PP2Cc"/>
    <property type="match status" value="1"/>
</dbReference>
<comment type="similarity">
    <text evidence="1">Belongs to the PP2C family.</text>
</comment>
<reference evidence="3" key="2">
    <citation type="submission" date="2011-02" db="EMBL/GenBank/DDBJ databases">
        <authorList>
            <person name="MacLean D."/>
        </authorList>
    </citation>
    <scope>NUCLEOTIDE SEQUENCE</scope>
</reference>
<protein>
    <recommendedName>
        <fullName evidence="1">Protein phosphatase</fullName>
        <ecNumber evidence="1">3.1.3.16</ecNumber>
    </recommendedName>
</protein>
<evidence type="ECO:0000313" key="3">
    <source>
        <dbReference type="EMBL" id="CCA14913.1"/>
    </source>
</evidence>
<dbReference type="GO" id="GO:0004722">
    <property type="term" value="F:protein serine/threonine phosphatase activity"/>
    <property type="evidence" value="ECO:0007669"/>
    <property type="project" value="UniProtKB-EC"/>
</dbReference>
<dbReference type="SMART" id="SM00331">
    <property type="entry name" value="PP2C_SIG"/>
    <property type="match status" value="1"/>
</dbReference>
<dbReference type="InterPro" id="IPR001932">
    <property type="entry name" value="PPM-type_phosphatase-like_dom"/>
</dbReference>
<dbReference type="HOGENOM" id="CLU_029404_0_0_1"/>
<comment type="catalytic activity">
    <reaction evidence="1">
        <text>O-phospho-L-threonyl-[protein] + H2O = L-threonyl-[protein] + phosphate</text>
        <dbReference type="Rhea" id="RHEA:47004"/>
        <dbReference type="Rhea" id="RHEA-COMP:11060"/>
        <dbReference type="Rhea" id="RHEA-COMP:11605"/>
        <dbReference type="ChEBI" id="CHEBI:15377"/>
        <dbReference type="ChEBI" id="CHEBI:30013"/>
        <dbReference type="ChEBI" id="CHEBI:43474"/>
        <dbReference type="ChEBI" id="CHEBI:61977"/>
        <dbReference type="EC" id="3.1.3.16"/>
    </reaction>
</comment>
<evidence type="ECO:0000259" key="2">
    <source>
        <dbReference type="PROSITE" id="PS51746"/>
    </source>
</evidence>
<dbReference type="EMBL" id="FR824052">
    <property type="protein sequence ID" value="CCA14913.1"/>
    <property type="molecule type" value="Genomic_DNA"/>
</dbReference>
<reference evidence="3" key="1">
    <citation type="journal article" date="2011" name="PLoS Biol.">
        <title>Gene gain and loss during evolution of obligate parasitism in the white rust pathogen of Arabidopsis thaliana.</title>
        <authorList>
            <person name="Kemen E."/>
            <person name="Gardiner A."/>
            <person name="Schultz-Larsen T."/>
            <person name="Kemen A.C."/>
            <person name="Balmuth A.L."/>
            <person name="Robert-Seilaniantz A."/>
            <person name="Bailey K."/>
            <person name="Holub E."/>
            <person name="Studholme D.J."/>
            <person name="Maclean D."/>
            <person name="Jones J.D."/>
        </authorList>
    </citation>
    <scope>NUCLEOTIDE SEQUENCE</scope>
</reference>
<dbReference type="SUPFAM" id="SSF81606">
    <property type="entry name" value="PP2C-like"/>
    <property type="match status" value="1"/>
</dbReference>
<evidence type="ECO:0000256" key="1">
    <source>
        <dbReference type="RuleBase" id="RU366020"/>
    </source>
</evidence>
<sequence>MQTNQFVSDVIIKRLIGSSTFQAMHRTIRLTQLATRCVPKSLPYHNQQRTALFRKRFLHGSSKRDTSEASNYSFLSPRSWYRGFHHCNDSSENKGKDGCTLPEFIFKARVACQGKGKKASAKDRVGKKAADPNHCGEDSYFVADTFLGVADGVGGWNENGVDPGQVSRSMMRNASNFIQEQGQSPFQTLQYAFQQMLGDPNVEAGSTTACILQINSVRSKTGDKFVPVLAYANLGDSGFVVIRNGKILFRSEFQYYGRAPYQLAKVPPQFKEYGAIENQPRDAKLGDIELQVGDVIVLATDGVWDNFAPDLGASTQIDSKPGKAFQKFWKTELHSLIDIVQNDTENAAKGIVEAAIRHNLKPDDITVIVAQVVANTSRVETNRMNEK</sequence>
<keyword evidence="1" id="KW-0479">Metal-binding</keyword>
<dbReference type="EC" id="3.1.3.16" evidence="1"/>
<keyword evidence="1" id="KW-0464">Manganese</keyword>
<keyword evidence="1" id="KW-0378">Hydrolase</keyword>
<accession>F0W1I4</accession>
<proteinExistence type="inferred from homology"/>
<dbReference type="Gene3D" id="3.60.40.10">
    <property type="entry name" value="PPM-type phosphatase domain"/>
    <property type="match status" value="1"/>
</dbReference>
<comment type="catalytic activity">
    <reaction evidence="1">
        <text>O-phospho-L-seryl-[protein] + H2O = L-seryl-[protein] + phosphate</text>
        <dbReference type="Rhea" id="RHEA:20629"/>
        <dbReference type="Rhea" id="RHEA-COMP:9863"/>
        <dbReference type="Rhea" id="RHEA-COMP:11604"/>
        <dbReference type="ChEBI" id="CHEBI:15377"/>
        <dbReference type="ChEBI" id="CHEBI:29999"/>
        <dbReference type="ChEBI" id="CHEBI:43474"/>
        <dbReference type="ChEBI" id="CHEBI:83421"/>
        <dbReference type="EC" id="3.1.3.16"/>
    </reaction>
</comment>
<dbReference type="InterPro" id="IPR036457">
    <property type="entry name" value="PPM-type-like_dom_sf"/>
</dbReference>
<dbReference type="GO" id="GO:0046872">
    <property type="term" value="F:metal ion binding"/>
    <property type="evidence" value="ECO:0007669"/>
    <property type="project" value="UniProtKB-UniRule"/>
</dbReference>
<comment type="cofactor">
    <cofactor evidence="1">
        <name>Mg(2+)</name>
        <dbReference type="ChEBI" id="CHEBI:18420"/>
    </cofactor>
</comment>
<dbReference type="AlphaFoldDB" id="F0W1I4"/>
<gene>
    <name evidence="3" type="primary">AlNc14C7G952</name>
    <name evidence="3" type="ORF">ALNC14_010560</name>
</gene>
<dbReference type="PANTHER" id="PTHR12320">
    <property type="entry name" value="PROTEIN PHOSPHATASE 2C"/>
    <property type="match status" value="1"/>
</dbReference>
<dbReference type="PANTHER" id="PTHR12320:SF1">
    <property type="entry name" value="PROTEIN PHOSPHATASE PTC7 HOMOLOG"/>
    <property type="match status" value="1"/>
</dbReference>
<comment type="cofactor">
    <cofactor evidence="1">
        <name>Mn(2+)</name>
        <dbReference type="ChEBI" id="CHEBI:29035"/>
    </cofactor>
</comment>